<dbReference type="Proteomes" id="UP000737018">
    <property type="component" value="Unassembled WGS sequence"/>
</dbReference>
<dbReference type="EMBL" id="JRKL02000699">
    <property type="protein sequence ID" value="KAF3969015.1"/>
    <property type="molecule type" value="Genomic_DNA"/>
</dbReference>
<proteinExistence type="predicted"/>
<sequence>MKRHIADVNYSSGIVQLRGNNVDDVMIAFCRDSSNHKSHGKTLHGVHSFFSLKFHSLQFSPFSSSPSKPTVLSLSSLSLSSSGALDGFYYLVWHSIRRRKCFSMDMGITGHHLSKHIDVTRHHLSKSHNLKVVIKL</sequence>
<gene>
    <name evidence="1" type="ORF">CMV_007164</name>
</gene>
<name>A0A8J4RFM6_9ROSI</name>
<protein>
    <submittedName>
        <fullName evidence="1">Uncharacterized protein</fullName>
    </submittedName>
</protein>
<organism evidence="1 2">
    <name type="scientific">Castanea mollissima</name>
    <name type="common">Chinese chestnut</name>
    <dbReference type="NCBI Taxonomy" id="60419"/>
    <lineage>
        <taxon>Eukaryota</taxon>
        <taxon>Viridiplantae</taxon>
        <taxon>Streptophyta</taxon>
        <taxon>Embryophyta</taxon>
        <taxon>Tracheophyta</taxon>
        <taxon>Spermatophyta</taxon>
        <taxon>Magnoliopsida</taxon>
        <taxon>eudicotyledons</taxon>
        <taxon>Gunneridae</taxon>
        <taxon>Pentapetalae</taxon>
        <taxon>rosids</taxon>
        <taxon>fabids</taxon>
        <taxon>Fagales</taxon>
        <taxon>Fagaceae</taxon>
        <taxon>Castanea</taxon>
    </lineage>
</organism>
<accession>A0A8J4RFM6</accession>
<keyword evidence="2" id="KW-1185">Reference proteome</keyword>
<evidence type="ECO:0000313" key="2">
    <source>
        <dbReference type="Proteomes" id="UP000737018"/>
    </source>
</evidence>
<comment type="caution">
    <text evidence="1">The sequence shown here is derived from an EMBL/GenBank/DDBJ whole genome shotgun (WGS) entry which is preliminary data.</text>
</comment>
<evidence type="ECO:0000313" key="1">
    <source>
        <dbReference type="EMBL" id="KAF3969015.1"/>
    </source>
</evidence>
<dbReference type="AlphaFoldDB" id="A0A8J4RFM6"/>
<reference evidence="1" key="1">
    <citation type="submission" date="2020-03" db="EMBL/GenBank/DDBJ databases">
        <title>Castanea mollissima Vanexum genome sequencing.</title>
        <authorList>
            <person name="Staton M."/>
        </authorList>
    </citation>
    <scope>NUCLEOTIDE SEQUENCE</scope>
    <source>
        <tissue evidence="1">Leaf</tissue>
    </source>
</reference>